<dbReference type="InterPro" id="IPR002401">
    <property type="entry name" value="Cyt_P450_E_grp-I"/>
</dbReference>
<keyword evidence="4" id="KW-0812">Transmembrane</keyword>
<dbReference type="InterPro" id="IPR001128">
    <property type="entry name" value="Cyt_P450"/>
</dbReference>
<dbReference type="GO" id="GO:0004497">
    <property type="term" value="F:monooxygenase activity"/>
    <property type="evidence" value="ECO:0007669"/>
    <property type="project" value="UniProtKB-KW"/>
</dbReference>
<keyword evidence="5 11" id="KW-0479">Metal-binding</keyword>
<dbReference type="SUPFAM" id="SSF48264">
    <property type="entry name" value="Cytochrome P450"/>
    <property type="match status" value="1"/>
</dbReference>
<evidence type="ECO:0000313" key="14">
    <source>
        <dbReference type="Proteomes" id="UP001418222"/>
    </source>
</evidence>
<evidence type="ECO:0000256" key="12">
    <source>
        <dbReference type="RuleBase" id="RU000461"/>
    </source>
</evidence>
<protein>
    <submittedName>
        <fullName evidence="13">Cytochrome P450 734A1</fullName>
    </submittedName>
</protein>
<dbReference type="GO" id="GO:0008202">
    <property type="term" value="P:steroid metabolic process"/>
    <property type="evidence" value="ECO:0007669"/>
    <property type="project" value="UniProtKB-ARBA"/>
</dbReference>
<evidence type="ECO:0000256" key="1">
    <source>
        <dbReference type="ARBA" id="ARBA00004167"/>
    </source>
</evidence>
<keyword evidence="7 12" id="KW-0560">Oxidoreductase</keyword>
<dbReference type="PRINTS" id="PR00385">
    <property type="entry name" value="P450"/>
</dbReference>
<gene>
    <name evidence="13" type="primary">CYP734A1</name>
    <name evidence="13" type="ORF">KSP39_PZI019693</name>
</gene>
<dbReference type="FunFam" id="1.10.630.10:FF:000029">
    <property type="entry name" value="Cytochrome P450 734A1"/>
    <property type="match status" value="1"/>
</dbReference>
<dbReference type="PROSITE" id="PS00086">
    <property type="entry name" value="CYTOCHROME_P450"/>
    <property type="match status" value="1"/>
</dbReference>
<dbReference type="GO" id="GO:0020037">
    <property type="term" value="F:heme binding"/>
    <property type="evidence" value="ECO:0007669"/>
    <property type="project" value="InterPro"/>
</dbReference>
<keyword evidence="10" id="KW-0472">Membrane</keyword>
<name>A0AAP0FXH0_9ASPA</name>
<feature type="binding site" description="axial binding residue" evidence="11">
    <location>
        <position position="456"/>
    </location>
    <ligand>
        <name>heme</name>
        <dbReference type="ChEBI" id="CHEBI:30413"/>
    </ligand>
    <ligandPart>
        <name>Fe</name>
        <dbReference type="ChEBI" id="CHEBI:18248"/>
    </ligandPart>
</feature>
<proteinExistence type="inferred from homology"/>
<dbReference type="GO" id="GO:0005506">
    <property type="term" value="F:iron ion binding"/>
    <property type="evidence" value="ECO:0007669"/>
    <property type="project" value="InterPro"/>
</dbReference>
<dbReference type="GO" id="GO:0016020">
    <property type="term" value="C:membrane"/>
    <property type="evidence" value="ECO:0007669"/>
    <property type="project" value="UniProtKB-SubCell"/>
</dbReference>
<dbReference type="PANTHER" id="PTHR24282:SF211">
    <property type="entry name" value="CYTOCHROME P450-RELATED"/>
    <property type="match status" value="1"/>
</dbReference>
<sequence>MHLLLLLLLAAVAAFLLHLSHLVLWVPRRTQLHFRRQGIGGPQYRPFVGNAGEIRELAAAAVVRPMAKLSHDIVGRVDPRYWLWSAAHGRTFLFWFGTTARLAIAEPEMVKEVLLSTSSGGGGGGAFERIEETPLVKCLLGDGLFRLRGVKWARHRRIISPAFNMERVKEWVPVMAGSALRMLDQWEEENEGRRVFEIDVHKQLHNFTADIISRVAFGSSYDECKRIFQLQEEQMHHVSRAIRQIYIPGFRFLPTESNKRMWRIEKEIQDLIQKLVQSNQDTDKYSRDMLNLMTCAKKHQKHEERIETREIVEECKSFYFAGKETGANFLTWVLILLASRADWQEKAREEVIRICGQQHVPDAEDLGKLNLVNMILYETLRLYPPVVSLTRQTCKNIKLGSINIPAGTQLYIPTLAIHHDVKIWGEDANEFNPLRFSDAKKHMASFVPFGLGARICVGQNLIMMEAKLALACILRRYVFVISSSYVHAPMQLLTLQPQYGANIQFHRMYSEDKVS</sequence>
<evidence type="ECO:0000256" key="4">
    <source>
        <dbReference type="ARBA" id="ARBA00022692"/>
    </source>
</evidence>
<evidence type="ECO:0000256" key="3">
    <source>
        <dbReference type="ARBA" id="ARBA00022617"/>
    </source>
</evidence>
<dbReference type="PANTHER" id="PTHR24282">
    <property type="entry name" value="CYTOCHROME P450 FAMILY MEMBER"/>
    <property type="match status" value="1"/>
</dbReference>
<evidence type="ECO:0000256" key="5">
    <source>
        <dbReference type="ARBA" id="ARBA00022723"/>
    </source>
</evidence>
<dbReference type="EMBL" id="JBBWWQ010000017">
    <property type="protein sequence ID" value="KAK8923437.1"/>
    <property type="molecule type" value="Genomic_DNA"/>
</dbReference>
<evidence type="ECO:0000256" key="9">
    <source>
        <dbReference type="ARBA" id="ARBA00023033"/>
    </source>
</evidence>
<keyword evidence="8 11" id="KW-0408">Iron</keyword>
<organism evidence="13 14">
    <name type="scientific">Platanthera zijinensis</name>
    <dbReference type="NCBI Taxonomy" id="2320716"/>
    <lineage>
        <taxon>Eukaryota</taxon>
        <taxon>Viridiplantae</taxon>
        <taxon>Streptophyta</taxon>
        <taxon>Embryophyta</taxon>
        <taxon>Tracheophyta</taxon>
        <taxon>Spermatophyta</taxon>
        <taxon>Magnoliopsida</taxon>
        <taxon>Liliopsida</taxon>
        <taxon>Asparagales</taxon>
        <taxon>Orchidaceae</taxon>
        <taxon>Orchidoideae</taxon>
        <taxon>Orchideae</taxon>
        <taxon>Orchidinae</taxon>
        <taxon>Platanthera</taxon>
    </lineage>
</organism>
<dbReference type="Pfam" id="PF00067">
    <property type="entry name" value="p450"/>
    <property type="match status" value="1"/>
</dbReference>
<evidence type="ECO:0000256" key="2">
    <source>
        <dbReference type="ARBA" id="ARBA00010617"/>
    </source>
</evidence>
<evidence type="ECO:0000256" key="6">
    <source>
        <dbReference type="ARBA" id="ARBA00022989"/>
    </source>
</evidence>
<reference evidence="13 14" key="1">
    <citation type="journal article" date="2022" name="Nat. Plants">
        <title>Genomes of leafy and leafless Platanthera orchids illuminate the evolution of mycoheterotrophy.</title>
        <authorList>
            <person name="Li M.H."/>
            <person name="Liu K.W."/>
            <person name="Li Z."/>
            <person name="Lu H.C."/>
            <person name="Ye Q.L."/>
            <person name="Zhang D."/>
            <person name="Wang J.Y."/>
            <person name="Li Y.F."/>
            <person name="Zhong Z.M."/>
            <person name="Liu X."/>
            <person name="Yu X."/>
            <person name="Liu D.K."/>
            <person name="Tu X.D."/>
            <person name="Liu B."/>
            <person name="Hao Y."/>
            <person name="Liao X.Y."/>
            <person name="Jiang Y.T."/>
            <person name="Sun W.H."/>
            <person name="Chen J."/>
            <person name="Chen Y.Q."/>
            <person name="Ai Y."/>
            <person name="Zhai J.W."/>
            <person name="Wu S.S."/>
            <person name="Zhou Z."/>
            <person name="Hsiao Y.Y."/>
            <person name="Wu W.L."/>
            <person name="Chen Y.Y."/>
            <person name="Lin Y.F."/>
            <person name="Hsu J.L."/>
            <person name="Li C.Y."/>
            <person name="Wang Z.W."/>
            <person name="Zhao X."/>
            <person name="Zhong W.Y."/>
            <person name="Ma X.K."/>
            <person name="Ma L."/>
            <person name="Huang J."/>
            <person name="Chen G.Z."/>
            <person name="Huang M.Z."/>
            <person name="Huang L."/>
            <person name="Peng D.H."/>
            <person name="Luo Y.B."/>
            <person name="Zou S.Q."/>
            <person name="Chen S.P."/>
            <person name="Lan S."/>
            <person name="Tsai W.C."/>
            <person name="Van de Peer Y."/>
            <person name="Liu Z.J."/>
        </authorList>
    </citation>
    <scope>NUCLEOTIDE SEQUENCE [LARGE SCALE GENOMIC DNA]</scope>
    <source>
        <strain evidence="13">Lor287</strain>
    </source>
</reference>
<dbReference type="AlphaFoldDB" id="A0AAP0FXH0"/>
<evidence type="ECO:0000256" key="7">
    <source>
        <dbReference type="ARBA" id="ARBA00023002"/>
    </source>
</evidence>
<comment type="subcellular location">
    <subcellularLocation>
        <location evidence="1">Membrane</location>
        <topology evidence="1">Single-pass membrane protein</topology>
    </subcellularLocation>
</comment>
<dbReference type="InterPro" id="IPR017972">
    <property type="entry name" value="Cyt_P450_CS"/>
</dbReference>
<keyword evidence="9 12" id="KW-0503">Monooxygenase</keyword>
<keyword evidence="3 11" id="KW-0349">Heme</keyword>
<comment type="caution">
    <text evidence="13">The sequence shown here is derived from an EMBL/GenBank/DDBJ whole genome shotgun (WGS) entry which is preliminary data.</text>
</comment>
<dbReference type="Proteomes" id="UP001418222">
    <property type="component" value="Unassembled WGS sequence"/>
</dbReference>
<evidence type="ECO:0000313" key="13">
    <source>
        <dbReference type="EMBL" id="KAK8923437.1"/>
    </source>
</evidence>
<evidence type="ECO:0000256" key="8">
    <source>
        <dbReference type="ARBA" id="ARBA00023004"/>
    </source>
</evidence>
<dbReference type="InterPro" id="IPR050665">
    <property type="entry name" value="Cytochrome_P450_Monooxygen"/>
</dbReference>
<evidence type="ECO:0000256" key="11">
    <source>
        <dbReference type="PIRSR" id="PIRSR602401-1"/>
    </source>
</evidence>
<comment type="cofactor">
    <cofactor evidence="11">
        <name>heme</name>
        <dbReference type="ChEBI" id="CHEBI:30413"/>
    </cofactor>
</comment>
<dbReference type="InterPro" id="IPR036396">
    <property type="entry name" value="Cyt_P450_sf"/>
</dbReference>
<accession>A0AAP0FXH0</accession>
<dbReference type="Gene3D" id="1.10.630.10">
    <property type="entry name" value="Cytochrome P450"/>
    <property type="match status" value="1"/>
</dbReference>
<evidence type="ECO:0000256" key="10">
    <source>
        <dbReference type="ARBA" id="ARBA00023136"/>
    </source>
</evidence>
<dbReference type="PRINTS" id="PR00463">
    <property type="entry name" value="EP450I"/>
</dbReference>
<keyword evidence="6" id="KW-1133">Transmembrane helix</keyword>
<comment type="similarity">
    <text evidence="2 12">Belongs to the cytochrome P450 family.</text>
</comment>
<dbReference type="GO" id="GO:0016705">
    <property type="term" value="F:oxidoreductase activity, acting on paired donors, with incorporation or reduction of molecular oxygen"/>
    <property type="evidence" value="ECO:0007669"/>
    <property type="project" value="InterPro"/>
</dbReference>
<keyword evidence="14" id="KW-1185">Reference proteome</keyword>